<proteinExistence type="predicted"/>
<dbReference type="AlphaFoldDB" id="A0A814WXR2"/>
<evidence type="ECO:0000256" key="1">
    <source>
        <dbReference type="SAM" id="MobiDB-lite"/>
    </source>
</evidence>
<gene>
    <name evidence="3" type="ORF">RFH988_LOCUS30041</name>
    <name evidence="2" type="ORF">SEV965_LOCUS21524</name>
</gene>
<accession>A0A814WXR2</accession>
<protein>
    <submittedName>
        <fullName evidence="2">Uncharacterized protein</fullName>
    </submittedName>
</protein>
<organism evidence="2 4">
    <name type="scientific">Rotaria sordida</name>
    <dbReference type="NCBI Taxonomy" id="392033"/>
    <lineage>
        <taxon>Eukaryota</taxon>
        <taxon>Metazoa</taxon>
        <taxon>Spiralia</taxon>
        <taxon>Gnathifera</taxon>
        <taxon>Rotifera</taxon>
        <taxon>Eurotatoria</taxon>
        <taxon>Bdelloidea</taxon>
        <taxon>Philodinida</taxon>
        <taxon>Philodinidae</taxon>
        <taxon>Rotaria</taxon>
    </lineage>
</organism>
<dbReference type="EMBL" id="CAJNOU010001464">
    <property type="protein sequence ID" value="CAF1208237.1"/>
    <property type="molecule type" value="Genomic_DNA"/>
</dbReference>
<sequence length="113" mass="12730">MSSKKHKPPKVILITRHPIQKRKVSSRVKTTKHSSVQVQRINSSMRHSRRNISSLKDQNQALSPSSNGERSVEGTSQLDMTLASFKDSSFNKTLWNDQSYISLPSSHVKKSGI</sequence>
<comment type="caution">
    <text evidence="2">The sequence shown here is derived from an EMBL/GenBank/DDBJ whole genome shotgun (WGS) entry which is preliminary data.</text>
</comment>
<dbReference type="EMBL" id="CAJNOO010002928">
    <property type="protein sequence ID" value="CAF1307104.1"/>
    <property type="molecule type" value="Genomic_DNA"/>
</dbReference>
<reference evidence="2" key="1">
    <citation type="submission" date="2021-02" db="EMBL/GenBank/DDBJ databases">
        <authorList>
            <person name="Nowell W R."/>
        </authorList>
    </citation>
    <scope>NUCLEOTIDE SEQUENCE</scope>
</reference>
<evidence type="ECO:0000313" key="4">
    <source>
        <dbReference type="Proteomes" id="UP000663889"/>
    </source>
</evidence>
<evidence type="ECO:0000313" key="2">
    <source>
        <dbReference type="EMBL" id="CAF1208237.1"/>
    </source>
</evidence>
<dbReference type="Proteomes" id="UP000663889">
    <property type="component" value="Unassembled WGS sequence"/>
</dbReference>
<feature type="compositionally biased region" description="Polar residues" evidence="1">
    <location>
        <begin position="33"/>
        <end position="75"/>
    </location>
</feature>
<name>A0A814WXR2_9BILA</name>
<dbReference type="Proteomes" id="UP000663882">
    <property type="component" value="Unassembled WGS sequence"/>
</dbReference>
<feature type="compositionally biased region" description="Basic residues" evidence="1">
    <location>
        <begin position="18"/>
        <end position="32"/>
    </location>
</feature>
<evidence type="ECO:0000313" key="3">
    <source>
        <dbReference type="EMBL" id="CAF1307104.1"/>
    </source>
</evidence>
<feature type="region of interest" description="Disordered" evidence="1">
    <location>
        <begin position="1"/>
        <end position="75"/>
    </location>
</feature>